<name>A0A6B9LTP8_9APHY</name>
<accession>A0A6B9LTP8</accession>
<dbReference type="AlphaFoldDB" id="A0A6B9LTP8"/>
<organism evidence="1">
    <name type="scientific">Sparassis latifolia</name>
    <dbReference type="NCBI Taxonomy" id="1202976"/>
    <lineage>
        <taxon>Eukaryota</taxon>
        <taxon>Fungi</taxon>
        <taxon>Dikarya</taxon>
        <taxon>Basidiomycota</taxon>
        <taxon>Agaricomycotina</taxon>
        <taxon>Agaricomycetes</taxon>
        <taxon>Polyporales</taxon>
        <taxon>Sparassidaceae</taxon>
        <taxon>Sparassis</taxon>
    </lineage>
</organism>
<evidence type="ECO:0000313" key="1">
    <source>
        <dbReference type="EMBL" id="QHB50193.1"/>
    </source>
</evidence>
<proteinExistence type="evidence at transcript level"/>
<protein>
    <submittedName>
        <fullName evidence="1">Uncharacterized protein</fullName>
    </submittedName>
</protein>
<reference evidence="1" key="1">
    <citation type="journal article" date="2019" name="Int. J. Mol. Sci.">
        <title>Integration of ATAC-Seq and RNA-Seq Identifies Key Genes in Light-Induced Primordia Formation of Sparassis latifolia.</title>
        <authorList>
            <person name="Yang C."/>
            <person name="Ma L."/>
            <person name="Xiao D."/>
            <person name="Ying Z."/>
            <person name="Jiang X."/>
            <person name="Lin Y."/>
        </authorList>
    </citation>
    <scope>NUCLEOTIDE SEQUENCE</scope>
    <source>
        <strain evidence="1">SP-C</strain>
    </source>
</reference>
<sequence length="106" mass="11840">MERGCALELYVISLGAYRVFVLPARHRTLSECRTIVPDVEVRKHELCGEVRVPNWLLMATPGPVKFQGWLEAQVDDPRDTLGLLSLGIAPLRDVELRGRHHASAGI</sequence>
<dbReference type="EMBL" id="MK972865">
    <property type="protein sequence ID" value="QHB50193.1"/>
    <property type="molecule type" value="mRNA"/>
</dbReference>